<protein>
    <submittedName>
        <fullName evidence="1">Uncharacterized protein</fullName>
    </submittedName>
</protein>
<sequence>MTNDSPLARRDVLEAILVLRAAGITAEQYRDADMTEHWTVGGVSGEFPDKDAAITAAGTRAAESGEDAEVRRSYGFARDRAELEYIVKPDRTTWLP</sequence>
<dbReference type="AlphaFoldDB" id="A0A8J4DIX9"/>
<dbReference type="RefSeq" id="WP_203938087.1">
    <property type="nucleotide sequence ID" value="NZ_BAAAGJ010000009.1"/>
</dbReference>
<evidence type="ECO:0000313" key="2">
    <source>
        <dbReference type="Proteomes" id="UP000652013"/>
    </source>
</evidence>
<reference evidence="1" key="1">
    <citation type="submission" date="2021-01" db="EMBL/GenBank/DDBJ databases">
        <title>Whole genome shotgun sequence of Spirilliplanes yamanashiensis NBRC 15828.</title>
        <authorList>
            <person name="Komaki H."/>
            <person name="Tamura T."/>
        </authorList>
    </citation>
    <scope>NUCLEOTIDE SEQUENCE</scope>
    <source>
        <strain evidence="1">NBRC 15828</strain>
    </source>
</reference>
<dbReference type="Proteomes" id="UP000652013">
    <property type="component" value="Unassembled WGS sequence"/>
</dbReference>
<comment type="caution">
    <text evidence="1">The sequence shown here is derived from an EMBL/GenBank/DDBJ whole genome shotgun (WGS) entry which is preliminary data.</text>
</comment>
<gene>
    <name evidence="1" type="ORF">Sya03_21560</name>
</gene>
<name>A0A8J4DIX9_9ACTN</name>
<organism evidence="1 2">
    <name type="scientific">Spirilliplanes yamanashiensis</name>
    <dbReference type="NCBI Taxonomy" id="42233"/>
    <lineage>
        <taxon>Bacteria</taxon>
        <taxon>Bacillati</taxon>
        <taxon>Actinomycetota</taxon>
        <taxon>Actinomycetes</taxon>
        <taxon>Micromonosporales</taxon>
        <taxon>Micromonosporaceae</taxon>
        <taxon>Spirilliplanes</taxon>
    </lineage>
</organism>
<keyword evidence="2" id="KW-1185">Reference proteome</keyword>
<evidence type="ECO:0000313" key="1">
    <source>
        <dbReference type="EMBL" id="GIJ02804.1"/>
    </source>
</evidence>
<accession>A0A8J4DIX9</accession>
<proteinExistence type="predicted"/>
<dbReference type="EMBL" id="BOOY01000014">
    <property type="protein sequence ID" value="GIJ02804.1"/>
    <property type="molecule type" value="Genomic_DNA"/>
</dbReference>